<proteinExistence type="predicted"/>
<protein>
    <recommendedName>
        <fullName evidence="3">Methyltransferase type 11 domain-containing protein</fullName>
    </recommendedName>
</protein>
<dbReference type="AlphaFoldDB" id="Q0G428"/>
<reference evidence="1 2" key="1">
    <citation type="journal article" date="2010" name="J. Bacteriol.">
        <title>Genome sequence of Fulvimarina pelagi HTCC2506T, a Mn(II)-oxidizing alphaproteobacterium possessing an aerobic anoxygenic photosynthetic gene cluster and Xanthorhodopsin.</title>
        <authorList>
            <person name="Kang I."/>
            <person name="Oh H.M."/>
            <person name="Lim S.I."/>
            <person name="Ferriera S."/>
            <person name="Giovannoni S.J."/>
            <person name="Cho J.C."/>
        </authorList>
    </citation>
    <scope>NUCLEOTIDE SEQUENCE [LARGE SCALE GENOMIC DNA]</scope>
    <source>
        <strain evidence="1 2">HTCC2506</strain>
    </source>
</reference>
<dbReference type="Proteomes" id="UP000004310">
    <property type="component" value="Unassembled WGS sequence"/>
</dbReference>
<evidence type="ECO:0000313" key="1">
    <source>
        <dbReference type="EMBL" id="EAU41653.1"/>
    </source>
</evidence>
<evidence type="ECO:0008006" key="3">
    <source>
        <dbReference type="Google" id="ProtNLM"/>
    </source>
</evidence>
<comment type="caution">
    <text evidence="1">The sequence shown here is derived from an EMBL/GenBank/DDBJ whole genome shotgun (WGS) entry which is preliminary data.</text>
</comment>
<evidence type="ECO:0000313" key="2">
    <source>
        <dbReference type="Proteomes" id="UP000004310"/>
    </source>
</evidence>
<dbReference type="Gene3D" id="3.40.50.150">
    <property type="entry name" value="Vaccinia Virus protein VP39"/>
    <property type="match status" value="1"/>
</dbReference>
<sequence length="167" mass="18524">MSSALKVYQADILTWETRKTFDLILTHSFLGQIAEIERPRMFQKWADLLVPGGALITVNRLRQKAEDVRFTASNAERLAALATERLRNCPQLHTISPNECRQAVLEYALQRETVPLRSANDVAEYCKTAGLVVESLEACVLKKPGALIVGPAVGSSAEYIQLVARKT</sequence>
<organism evidence="1 2">
    <name type="scientific">Fulvimarina pelagi HTCC2506</name>
    <dbReference type="NCBI Taxonomy" id="314231"/>
    <lineage>
        <taxon>Bacteria</taxon>
        <taxon>Pseudomonadati</taxon>
        <taxon>Pseudomonadota</taxon>
        <taxon>Alphaproteobacteria</taxon>
        <taxon>Hyphomicrobiales</taxon>
        <taxon>Aurantimonadaceae</taxon>
        <taxon>Fulvimarina</taxon>
    </lineage>
</organism>
<dbReference type="SUPFAM" id="SSF53335">
    <property type="entry name" value="S-adenosyl-L-methionine-dependent methyltransferases"/>
    <property type="match status" value="1"/>
</dbReference>
<name>Q0G428_9HYPH</name>
<accession>Q0G428</accession>
<dbReference type="HOGENOM" id="CLU_1592152_0_0_5"/>
<dbReference type="EMBL" id="AATP01000002">
    <property type="protein sequence ID" value="EAU41653.1"/>
    <property type="molecule type" value="Genomic_DNA"/>
</dbReference>
<gene>
    <name evidence="1" type="ORF">FP2506_14509</name>
</gene>
<keyword evidence="2" id="KW-1185">Reference proteome</keyword>
<dbReference type="InterPro" id="IPR029063">
    <property type="entry name" value="SAM-dependent_MTases_sf"/>
</dbReference>